<sequence>MPHASHPPFIVRDGYDTDSSYAESITLADIDFEPCQLDNDFHDSKENRGDLDEDDPSTPIARTRPPLSDLPLPHSHPQLQFNLSASIAMLPDFRLRSLVASLASKSPDFEKLIRQEVLAQLPPNVTNRLKSPSLCPGRMRARSCSNSHSKSTDEHKRKVKAPQGTRKRSASSVTMTVATRVEEQPVCIRCGVRGNEDGKKCHFHSGRREEEVYEFLSRSPEGQTFNVVRTITMWSCCDGDAHSIGCEAASQHRYPLTP</sequence>
<keyword evidence="2" id="KW-1185">Reference proteome</keyword>
<evidence type="ECO:0000313" key="2">
    <source>
        <dbReference type="Proteomes" id="UP000308600"/>
    </source>
</evidence>
<proteinExistence type="predicted"/>
<name>A0ACD3A8M2_9AGAR</name>
<gene>
    <name evidence="1" type="ORF">BDN72DRAFT_849117</name>
</gene>
<evidence type="ECO:0000313" key="1">
    <source>
        <dbReference type="EMBL" id="TFK62040.1"/>
    </source>
</evidence>
<organism evidence="1 2">
    <name type="scientific">Pluteus cervinus</name>
    <dbReference type="NCBI Taxonomy" id="181527"/>
    <lineage>
        <taxon>Eukaryota</taxon>
        <taxon>Fungi</taxon>
        <taxon>Dikarya</taxon>
        <taxon>Basidiomycota</taxon>
        <taxon>Agaricomycotina</taxon>
        <taxon>Agaricomycetes</taxon>
        <taxon>Agaricomycetidae</taxon>
        <taxon>Agaricales</taxon>
        <taxon>Pluteineae</taxon>
        <taxon>Pluteaceae</taxon>
        <taxon>Pluteus</taxon>
    </lineage>
</organism>
<protein>
    <submittedName>
        <fullName evidence="1">Uncharacterized protein</fullName>
    </submittedName>
</protein>
<accession>A0ACD3A8M2</accession>
<reference evidence="1 2" key="1">
    <citation type="journal article" date="2019" name="Nat. Ecol. Evol.">
        <title>Megaphylogeny resolves global patterns of mushroom evolution.</title>
        <authorList>
            <person name="Varga T."/>
            <person name="Krizsan K."/>
            <person name="Foldi C."/>
            <person name="Dima B."/>
            <person name="Sanchez-Garcia M."/>
            <person name="Sanchez-Ramirez S."/>
            <person name="Szollosi G.J."/>
            <person name="Szarkandi J.G."/>
            <person name="Papp V."/>
            <person name="Albert L."/>
            <person name="Andreopoulos W."/>
            <person name="Angelini C."/>
            <person name="Antonin V."/>
            <person name="Barry K.W."/>
            <person name="Bougher N.L."/>
            <person name="Buchanan P."/>
            <person name="Buyck B."/>
            <person name="Bense V."/>
            <person name="Catcheside P."/>
            <person name="Chovatia M."/>
            <person name="Cooper J."/>
            <person name="Damon W."/>
            <person name="Desjardin D."/>
            <person name="Finy P."/>
            <person name="Geml J."/>
            <person name="Haridas S."/>
            <person name="Hughes K."/>
            <person name="Justo A."/>
            <person name="Karasinski D."/>
            <person name="Kautmanova I."/>
            <person name="Kiss B."/>
            <person name="Kocsube S."/>
            <person name="Kotiranta H."/>
            <person name="LaButti K.M."/>
            <person name="Lechner B.E."/>
            <person name="Liimatainen K."/>
            <person name="Lipzen A."/>
            <person name="Lukacs Z."/>
            <person name="Mihaltcheva S."/>
            <person name="Morgado L.N."/>
            <person name="Niskanen T."/>
            <person name="Noordeloos M.E."/>
            <person name="Ohm R.A."/>
            <person name="Ortiz-Santana B."/>
            <person name="Ovrebo C."/>
            <person name="Racz N."/>
            <person name="Riley R."/>
            <person name="Savchenko A."/>
            <person name="Shiryaev A."/>
            <person name="Soop K."/>
            <person name="Spirin V."/>
            <person name="Szebenyi C."/>
            <person name="Tomsovsky M."/>
            <person name="Tulloss R.E."/>
            <person name="Uehling J."/>
            <person name="Grigoriev I.V."/>
            <person name="Vagvolgyi C."/>
            <person name="Papp T."/>
            <person name="Martin F.M."/>
            <person name="Miettinen O."/>
            <person name="Hibbett D.S."/>
            <person name="Nagy L.G."/>
        </authorList>
    </citation>
    <scope>NUCLEOTIDE SEQUENCE [LARGE SCALE GENOMIC DNA]</scope>
    <source>
        <strain evidence="1 2">NL-1719</strain>
    </source>
</reference>
<dbReference type="Proteomes" id="UP000308600">
    <property type="component" value="Unassembled WGS sequence"/>
</dbReference>
<dbReference type="EMBL" id="ML208610">
    <property type="protein sequence ID" value="TFK62040.1"/>
    <property type="molecule type" value="Genomic_DNA"/>
</dbReference>